<sequence>MNYQKTINNTINIRLQYESFKNFLEKELCDEILNNTQYSHFNFKTNNYKVKYKRPKNSANKCMLNNKTYSIGIYLPFTLKYKTKILLKYKYVLISEIPMITNEGSFIINGNKRIIFNELVRNPGLYLIEGKKEKSLMTTIIPKLGTWLTIKINKENDLYARFDTIKKKIPILLLLKSLGLTNKKIFKSLQIKKILIKIIQKEKNLKYKISIQKLTKLMFKNEYNLVILPKKNNYELGKIGRKNINLKIYKKEFFPNKNYLIPEDILGTINFLINKKNNLGNIDDIDDLKNKRIKMIGEIINEQILLNIKELKKYITKNLKKINVNLIKNSTLNLKEIQILNTQILSIPIKKIFSSNALSQILEETNPITEITHKRKISFMTNQVSKKKSPNVEIREIHPSHLGKICPIETAEGKNAGLIWSLAKEARINKDGFIETPYFLRFNKFKNIKIKKKTNKNIIYFTKRKKEELTNLKNITKLSNIEMISIGTSLIPFLQHNDANRVLMGSNMQRQAVSLIENDVPLVGTGIEKIIAKTSESSIVTNQAGIVIYSSFKKIIIHENLNWKKKHTKNYRNFTQTFLKKIIKKIKFNKYSKFIKKTYFLQKKKYSNQNIYLNQKPIVKKKEFIKKNQIISEGCSIKNGELSIGKNILTSYMVWKGYNFEDAIIINEKLINENIFTSVHIKKFKTFLIKDETGEEKITNKLLKTNKKFTKNLKKNGIIKKGSFVKENSILVGKIKKENTKNLTSKLLNIIFIKERKKENSLKVPKKNKGIILETKIIKQKSISIIIYVAEKRKIQIGDKISGRHGNKGIVSKIVKKENMPFLQDGSIVDIILNPLGIPSRMNVGQVLECLLGLAGKNLKENYRILPFNEKSTINLSKKLIYNKLNEAKQKTNKKWIFNPSHPGKMKIFDGKNGKEYIQPVTVGYSYILKLMHLAKDKITARSLGSYSIITKQPLKGKSKHGGQRFGEMEVWAIEGFGCAYLLQEVITIKSDDIMNKYETLYSIIENKLLPNPSIPESFKVFVLELKSLCIDLKVYKKGNNENIL</sequence>
<dbReference type="InterPro" id="IPR037033">
    <property type="entry name" value="DNA-dir_RNAP_su2_hyb_sf"/>
</dbReference>
<dbReference type="Gene3D" id="3.90.1800.10">
    <property type="entry name" value="RNA polymerase alpha subunit dimerisation domain"/>
    <property type="match status" value="1"/>
</dbReference>
<comment type="similarity">
    <text evidence="1 6">Belongs to the RNA polymerase beta chain family.</text>
</comment>
<keyword evidence="4 7" id="KW-0548">Nucleotidyltransferase</keyword>
<feature type="domain" description="RNA polymerase Rpb2" evidence="10">
    <location>
        <begin position="121"/>
        <end position="294"/>
    </location>
</feature>
<organism evidence="12">
    <name type="scientific">Phacus pleuronectes</name>
    <dbReference type="NCBI Taxonomy" id="102908"/>
    <lineage>
        <taxon>Eukaryota</taxon>
        <taxon>Discoba</taxon>
        <taxon>Euglenozoa</taxon>
        <taxon>Euglenida</taxon>
        <taxon>Spirocuta</taxon>
        <taxon>Euglenophyceae</taxon>
        <taxon>Euglenales</taxon>
        <taxon>Phacaceae</taxon>
        <taxon>Phacus</taxon>
    </lineage>
</organism>
<protein>
    <recommendedName>
        <fullName evidence="7">DNA-directed RNA polymerase subunit beta</fullName>
        <ecNumber evidence="7">2.7.7.6</ecNumber>
    </recommendedName>
</protein>
<dbReference type="InterPro" id="IPR015712">
    <property type="entry name" value="DNA-dir_RNA_pol_su2"/>
</dbReference>
<dbReference type="Gene3D" id="3.90.1110.10">
    <property type="entry name" value="RNA polymerase Rpb2, domain 2"/>
    <property type="match status" value="1"/>
</dbReference>
<dbReference type="InterPro" id="IPR007645">
    <property type="entry name" value="RNA_pol_Rpb2_3"/>
</dbReference>
<dbReference type="PROSITE" id="PS01166">
    <property type="entry name" value="RNA_POL_BETA"/>
    <property type="match status" value="1"/>
</dbReference>
<keyword evidence="12" id="KW-0934">Plastid</keyword>
<dbReference type="GO" id="GO:0006351">
    <property type="term" value="P:DNA-templated transcription"/>
    <property type="evidence" value="ECO:0007669"/>
    <property type="project" value="InterPro"/>
</dbReference>
<evidence type="ECO:0000256" key="2">
    <source>
        <dbReference type="ARBA" id="ARBA00022478"/>
    </source>
</evidence>
<dbReference type="Pfam" id="PF00562">
    <property type="entry name" value="RNA_pol_Rpb2_6"/>
    <property type="match status" value="1"/>
</dbReference>
<dbReference type="AlphaFoldDB" id="A0A3G3LLS1"/>
<dbReference type="InterPro" id="IPR037034">
    <property type="entry name" value="RNA_pol_Rpb2_2_sf"/>
</dbReference>
<accession>A0A3G3LLS1</accession>
<dbReference type="InterPro" id="IPR007642">
    <property type="entry name" value="RNA_pol_Rpb2_2"/>
</dbReference>
<dbReference type="InterPro" id="IPR007121">
    <property type="entry name" value="RNA_pol_bsu_CS"/>
</dbReference>
<evidence type="ECO:0000256" key="5">
    <source>
        <dbReference type="ARBA" id="ARBA00023163"/>
    </source>
</evidence>
<evidence type="ECO:0000313" key="12">
    <source>
        <dbReference type="EMBL" id="AYQ93656.1"/>
    </source>
</evidence>
<comment type="function">
    <text evidence="7">DNA-dependent RNA polymerase catalyzes the transcription of DNA into RNA using the four ribonucleoside triphosphates as substrates.</text>
</comment>
<evidence type="ECO:0000259" key="10">
    <source>
        <dbReference type="Pfam" id="PF04561"/>
    </source>
</evidence>
<evidence type="ECO:0000256" key="3">
    <source>
        <dbReference type="ARBA" id="ARBA00022679"/>
    </source>
</evidence>
<dbReference type="InterPro" id="IPR007641">
    <property type="entry name" value="RNA_pol_Rpb2_7"/>
</dbReference>
<dbReference type="Pfam" id="PF04560">
    <property type="entry name" value="RNA_pol_Rpb2_7"/>
    <property type="match status" value="1"/>
</dbReference>
<feature type="domain" description="RNA polymerase Rpb2" evidence="11">
    <location>
        <begin position="360"/>
        <end position="428"/>
    </location>
</feature>
<dbReference type="GO" id="GO:0032549">
    <property type="term" value="F:ribonucleoside binding"/>
    <property type="evidence" value="ECO:0007669"/>
    <property type="project" value="InterPro"/>
</dbReference>
<dbReference type="GO" id="GO:0000428">
    <property type="term" value="C:DNA-directed RNA polymerase complex"/>
    <property type="evidence" value="ECO:0007669"/>
    <property type="project" value="UniProtKB-KW"/>
</dbReference>
<dbReference type="RefSeq" id="YP_009538655.1">
    <property type="nucleotide sequence ID" value="NC_039927.1"/>
</dbReference>
<dbReference type="Gene3D" id="2.40.270.10">
    <property type="entry name" value="DNA-directed RNA polymerase, subunit 2, domain 6"/>
    <property type="match status" value="2"/>
</dbReference>
<evidence type="ECO:0000259" key="8">
    <source>
        <dbReference type="Pfam" id="PF00562"/>
    </source>
</evidence>
<dbReference type="Gene3D" id="3.90.1100.10">
    <property type="match status" value="1"/>
</dbReference>
<evidence type="ECO:0000256" key="4">
    <source>
        <dbReference type="ARBA" id="ARBA00022695"/>
    </source>
</evidence>
<dbReference type="GO" id="GO:0003677">
    <property type="term" value="F:DNA binding"/>
    <property type="evidence" value="ECO:0007669"/>
    <property type="project" value="InterPro"/>
</dbReference>
<name>A0A3G3LLS1_9EUGL</name>
<comment type="subunit">
    <text evidence="7">In plastids the minimal PEP RNA polymerase catalytic core is composed of four subunits: alpha, beta, beta', and beta''. When a (nuclear-encoded) sigma factor is associated with the core the holoenzyme is formed, which can initiate transcription.</text>
</comment>
<evidence type="ECO:0000256" key="6">
    <source>
        <dbReference type="RuleBase" id="RU000434"/>
    </source>
</evidence>
<comment type="catalytic activity">
    <reaction evidence="7">
        <text>RNA(n) + a ribonucleoside 5'-triphosphate = RNA(n+1) + diphosphate</text>
        <dbReference type="Rhea" id="RHEA:21248"/>
        <dbReference type="Rhea" id="RHEA-COMP:14527"/>
        <dbReference type="Rhea" id="RHEA-COMP:17342"/>
        <dbReference type="ChEBI" id="CHEBI:33019"/>
        <dbReference type="ChEBI" id="CHEBI:61557"/>
        <dbReference type="ChEBI" id="CHEBI:140395"/>
        <dbReference type="EC" id="2.7.7.6"/>
    </reaction>
</comment>
<dbReference type="EMBL" id="MH898673">
    <property type="protein sequence ID" value="AYQ93656.1"/>
    <property type="molecule type" value="Genomic_DNA"/>
</dbReference>
<dbReference type="Gene3D" id="2.40.50.100">
    <property type="match status" value="1"/>
</dbReference>
<proteinExistence type="inferred from homology"/>
<evidence type="ECO:0000256" key="1">
    <source>
        <dbReference type="ARBA" id="ARBA00006835"/>
    </source>
</evidence>
<keyword evidence="3 7" id="KW-0808">Transferase</keyword>
<dbReference type="CDD" id="cd00653">
    <property type="entry name" value="RNA_pol_B_RPB2"/>
    <property type="match status" value="1"/>
</dbReference>
<feature type="domain" description="DNA-directed RNA polymerase subunit 2 hybrid-binding" evidence="8">
    <location>
        <begin position="596"/>
        <end position="960"/>
    </location>
</feature>
<reference evidence="12" key="1">
    <citation type="journal article" date="2018" name="Sci. Rep.">
        <title>Dynamic evolution of inverted repeats in Euglenophyta plastid genomes.</title>
        <authorList>
            <person name="Karnkowska A."/>
            <person name="Bennett M.S."/>
            <person name="Triemer R.E."/>
        </authorList>
    </citation>
    <scope>NUCLEOTIDE SEQUENCE</scope>
</reference>
<keyword evidence="12" id="KW-0150">Chloroplast</keyword>
<evidence type="ECO:0000259" key="11">
    <source>
        <dbReference type="Pfam" id="PF04565"/>
    </source>
</evidence>
<dbReference type="Pfam" id="PF04565">
    <property type="entry name" value="RNA_pol_Rpb2_3"/>
    <property type="match status" value="1"/>
</dbReference>
<keyword evidence="2 7" id="KW-0240">DNA-directed RNA polymerase</keyword>
<geneLocation type="chloroplast" evidence="12"/>
<keyword evidence="5 7" id="KW-0804">Transcription</keyword>
<dbReference type="EC" id="2.7.7.6" evidence="7"/>
<dbReference type="PANTHER" id="PTHR20856">
    <property type="entry name" value="DNA-DIRECTED RNA POLYMERASE I SUBUNIT 2"/>
    <property type="match status" value="1"/>
</dbReference>
<evidence type="ECO:0000259" key="9">
    <source>
        <dbReference type="Pfam" id="PF04560"/>
    </source>
</evidence>
<dbReference type="InterPro" id="IPR007120">
    <property type="entry name" value="DNA-dir_RNAP_su2_dom"/>
</dbReference>
<dbReference type="GeneID" id="38458615"/>
<dbReference type="SUPFAM" id="SSF64484">
    <property type="entry name" value="beta and beta-prime subunits of DNA dependent RNA-polymerase"/>
    <property type="match status" value="1"/>
</dbReference>
<evidence type="ECO:0000256" key="7">
    <source>
        <dbReference type="RuleBase" id="RU363031"/>
    </source>
</evidence>
<feature type="domain" description="RNA polymerase Rpb2" evidence="9">
    <location>
        <begin position="962"/>
        <end position="1037"/>
    </location>
</feature>
<dbReference type="GO" id="GO:0003899">
    <property type="term" value="F:DNA-directed RNA polymerase activity"/>
    <property type="evidence" value="ECO:0007669"/>
    <property type="project" value="UniProtKB-EC"/>
</dbReference>
<dbReference type="Pfam" id="PF04561">
    <property type="entry name" value="RNA_pol_Rpb2_2"/>
    <property type="match status" value="1"/>
</dbReference>